<reference evidence="2 3" key="1">
    <citation type="submission" date="2020-08" db="EMBL/GenBank/DDBJ databases">
        <title>Genome sequence of Sphingomonas rhizophila KACC 19189T.</title>
        <authorList>
            <person name="Hyun D.-W."/>
            <person name="Bae J.-W."/>
        </authorList>
    </citation>
    <scope>NUCLEOTIDE SEQUENCE [LARGE SCALE GENOMIC DNA]</scope>
    <source>
        <strain evidence="2 3">KACC 19189</strain>
    </source>
</reference>
<dbReference type="InterPro" id="IPR014710">
    <property type="entry name" value="RmlC-like_jellyroll"/>
</dbReference>
<protein>
    <submittedName>
        <fullName evidence="2">Cupin-like domain-containing protein</fullName>
    </submittedName>
</protein>
<dbReference type="Gene3D" id="2.60.120.10">
    <property type="entry name" value="Jelly Rolls"/>
    <property type="match status" value="1"/>
</dbReference>
<name>A0A7G9SBC2_9SPHN</name>
<dbReference type="InterPro" id="IPR041667">
    <property type="entry name" value="Cupin_8"/>
</dbReference>
<evidence type="ECO:0000313" key="2">
    <source>
        <dbReference type="EMBL" id="QNN65147.1"/>
    </source>
</evidence>
<dbReference type="Pfam" id="PF13621">
    <property type="entry name" value="Cupin_8"/>
    <property type="match status" value="1"/>
</dbReference>
<dbReference type="EMBL" id="CP060717">
    <property type="protein sequence ID" value="QNN65147.1"/>
    <property type="molecule type" value="Genomic_DNA"/>
</dbReference>
<dbReference type="PANTHER" id="PTHR12461">
    <property type="entry name" value="HYPOXIA-INDUCIBLE FACTOR 1 ALPHA INHIBITOR-RELATED"/>
    <property type="match status" value="1"/>
</dbReference>
<evidence type="ECO:0000313" key="3">
    <source>
        <dbReference type="Proteomes" id="UP000515955"/>
    </source>
</evidence>
<dbReference type="InterPro" id="IPR003347">
    <property type="entry name" value="JmjC_dom"/>
</dbReference>
<sequence length="344" mass="38375">MGLSPPITDRALPEITSLTADGLEQAIGDARPLVWRGAAKHWPAVAAGRQSPAGLRDYLSSLSNESKVQSFVAEPTVGGRYFFDHGLDQFNFEVIETSLNRLLLTLDDIDRKQHGHTVYMGSTPTRAIMPRFAAENPMPVLANKPTEPRAWIGNSSRIAPHYDEADNIAVVVSGRRRFTLFPPEQVRNLYVGPIDRTVAGQPTSIVDVAAPDLERFPLFREAIDSAMAAELDPGDAIFIPSLWWHAVESDGPLNLLVNYWWADGPPDAGSPMHAIVHGLLTISHLPADKRKAWREMYDHFVFRLDSDPVAHIPENSRSILGQTSETLRRRIRHYLMNVLRALDR</sequence>
<gene>
    <name evidence="2" type="ORF">H9L12_00330</name>
</gene>
<dbReference type="AlphaFoldDB" id="A0A7G9SBC2"/>
<dbReference type="PANTHER" id="PTHR12461:SF105">
    <property type="entry name" value="HYPOXIA-INDUCIBLE FACTOR 1-ALPHA INHIBITOR"/>
    <property type="match status" value="1"/>
</dbReference>
<proteinExistence type="predicted"/>
<dbReference type="PROSITE" id="PS51184">
    <property type="entry name" value="JMJC"/>
    <property type="match status" value="1"/>
</dbReference>
<dbReference type="KEGG" id="srhi:H9L12_00330"/>
<accession>A0A7G9SBC2</accession>
<dbReference type="SUPFAM" id="SSF51197">
    <property type="entry name" value="Clavaminate synthase-like"/>
    <property type="match status" value="1"/>
</dbReference>
<dbReference type="RefSeq" id="WP_187542144.1">
    <property type="nucleotide sequence ID" value="NZ_CP060717.1"/>
</dbReference>
<dbReference type="Proteomes" id="UP000515955">
    <property type="component" value="Chromosome"/>
</dbReference>
<organism evidence="2 3">
    <name type="scientific">Sphingomonas rhizophila</name>
    <dbReference type="NCBI Taxonomy" id="2071607"/>
    <lineage>
        <taxon>Bacteria</taxon>
        <taxon>Pseudomonadati</taxon>
        <taxon>Pseudomonadota</taxon>
        <taxon>Alphaproteobacteria</taxon>
        <taxon>Sphingomonadales</taxon>
        <taxon>Sphingomonadaceae</taxon>
        <taxon>Sphingomonas</taxon>
    </lineage>
</organism>
<feature type="domain" description="JmjC" evidence="1">
    <location>
        <begin position="84"/>
        <end position="276"/>
    </location>
</feature>
<keyword evidence="3" id="KW-1185">Reference proteome</keyword>
<dbReference type="SMART" id="SM00558">
    <property type="entry name" value="JmjC"/>
    <property type="match status" value="1"/>
</dbReference>
<evidence type="ECO:0000259" key="1">
    <source>
        <dbReference type="PROSITE" id="PS51184"/>
    </source>
</evidence>